<dbReference type="InterPro" id="IPR013713">
    <property type="entry name" value="XPO2_central"/>
</dbReference>
<comment type="caution">
    <text evidence="9">The sequence shown here is derived from an EMBL/GenBank/DDBJ whole genome shotgun (WGS) entry which is preliminary data.</text>
</comment>
<dbReference type="GO" id="GO:0005049">
    <property type="term" value="F:nuclear export signal receptor activity"/>
    <property type="evidence" value="ECO:0007669"/>
    <property type="project" value="TreeGrafter"/>
</dbReference>
<dbReference type="GO" id="GO:0005635">
    <property type="term" value="C:nuclear envelope"/>
    <property type="evidence" value="ECO:0007669"/>
    <property type="project" value="TreeGrafter"/>
</dbReference>
<evidence type="ECO:0000256" key="3">
    <source>
        <dbReference type="ARBA" id="ARBA00008669"/>
    </source>
</evidence>
<name>A0AAV0GSH3_9ROSI</name>
<dbReference type="Proteomes" id="UP001154282">
    <property type="component" value="Unassembled WGS sequence"/>
</dbReference>
<dbReference type="InterPro" id="IPR011989">
    <property type="entry name" value="ARM-like"/>
</dbReference>
<keyword evidence="4" id="KW-0813">Transport</keyword>
<feature type="domain" description="Importin N-terminal" evidence="8">
    <location>
        <begin position="26"/>
        <end position="101"/>
    </location>
</feature>
<dbReference type="GO" id="GO:0005829">
    <property type="term" value="C:cytosol"/>
    <property type="evidence" value="ECO:0007669"/>
    <property type="project" value="TreeGrafter"/>
</dbReference>
<protein>
    <recommendedName>
        <fullName evidence="8">Importin N-terminal domain-containing protein</fullName>
    </recommendedName>
</protein>
<dbReference type="EMBL" id="CAMGYJ010000002">
    <property type="protein sequence ID" value="CAI0375914.1"/>
    <property type="molecule type" value="Genomic_DNA"/>
</dbReference>
<evidence type="ECO:0000256" key="1">
    <source>
        <dbReference type="ARBA" id="ARBA00004123"/>
    </source>
</evidence>
<dbReference type="InterPro" id="IPR005043">
    <property type="entry name" value="XPO2_C"/>
</dbReference>
<evidence type="ECO:0000256" key="5">
    <source>
        <dbReference type="ARBA" id="ARBA00022490"/>
    </source>
</evidence>
<dbReference type="Pfam" id="PF08506">
    <property type="entry name" value="Cse1"/>
    <property type="match status" value="1"/>
</dbReference>
<accession>A0AAV0GSH3</accession>
<sequence length="964" mass="108336">MDSSSDFLAQCFYNSLSPDAKPRKAAEDGLNEAANAPNFALAVLRLVGTPTYHEVIRRAAAVNFKNHIRQRWAPDRDSEFNPIPADEKNQIKTLIVTLMVSSSPRVQSQLSEALSLIGKHEFPRAWTSLLPELVDNLRQLASQGNYNYAAINGILGTANSIFKKFRYEYADNDLCIDLKYCLDIFAAPLLEIFLKTAVLIDSAAAAGASAETLKPLFESQRLCCRIFYSLNFQGMPEFFEDHIKEWMTEFGKYLTSTDPAVPDDLRAAVCENIILYMEKGEEAFYPYLNGFAGAVGNLLFNVSRDHTCDRLAVTAIKFLTAVSTSVHHDFFGDNEVVRRICAEIVIPNARLREDDEEMFGMNYIEYVRRDMEGDDLDTRRRIACDLLKGIATKHKQQVTDIVSALIQNLMSSYDANPTENWKDKHCAMYLVVSLASKKLRGIDVLTNEIVNVENFFGRVIVPELQSQDVNAYPMLKAGALKFFTMSRTQLPKDTVINLLPDLARFLGAKSNVVHSYAACCIEKLLQVKDGVGARYTAVDLGSLFIKLLMNNLFNALTLEESEENQYIMKCIMRVIGVAEISRDIADPCCIGLTSILNQVCKNPKNPIFNHYLFESVAVLVRRACDRDVSLIPDFEAMLFPCFEMILAKSVAEFFPYAFQLLAQLVELNQPPISPSYMPVFMLLLEPKLWNANSNVPALVRLLQAFLLKAPQELNQEGRLSQVLGIFAQLVSSPSTEERGFHLLNSVIENLEFPIIAPYMRHIWAVLFTRLKKKETVRFTKSLVIFMSLFLIKHGPANLIDTMNSVKEEADIFKDILNKFWIPKLKLITGHIEVKLVAVASCRLICESPVLLDPAAPRPWGKMLDGIVTLLSKPEEHRVEEEPEMPDVAENVGYTATFVNLYNAGKQEEDPLKCIKDPKQFLAASLSKLSAASPGRFPQIINQNLDAANQSAVMQLCRTYNCPVV</sequence>
<dbReference type="GO" id="GO:0006611">
    <property type="term" value="P:protein export from nucleus"/>
    <property type="evidence" value="ECO:0007669"/>
    <property type="project" value="TreeGrafter"/>
</dbReference>
<dbReference type="Pfam" id="PF03378">
    <property type="entry name" value="CAS_CSE1"/>
    <property type="match status" value="1"/>
</dbReference>
<dbReference type="InterPro" id="IPR001494">
    <property type="entry name" value="Importin-beta_N"/>
</dbReference>
<gene>
    <name evidence="9" type="ORF">LITE_LOCUS786</name>
</gene>
<dbReference type="InterPro" id="IPR016024">
    <property type="entry name" value="ARM-type_fold"/>
</dbReference>
<dbReference type="PANTHER" id="PTHR10997:SF8">
    <property type="entry name" value="EXPORTIN-2"/>
    <property type="match status" value="1"/>
</dbReference>
<dbReference type="Gene3D" id="1.25.10.10">
    <property type="entry name" value="Leucine-rich Repeat Variant"/>
    <property type="match status" value="1"/>
</dbReference>
<organism evidence="9 10">
    <name type="scientific">Linum tenue</name>
    <dbReference type="NCBI Taxonomy" id="586396"/>
    <lineage>
        <taxon>Eukaryota</taxon>
        <taxon>Viridiplantae</taxon>
        <taxon>Streptophyta</taxon>
        <taxon>Embryophyta</taxon>
        <taxon>Tracheophyta</taxon>
        <taxon>Spermatophyta</taxon>
        <taxon>Magnoliopsida</taxon>
        <taxon>eudicotyledons</taxon>
        <taxon>Gunneridae</taxon>
        <taxon>Pentapetalae</taxon>
        <taxon>rosids</taxon>
        <taxon>fabids</taxon>
        <taxon>Malpighiales</taxon>
        <taxon>Linaceae</taxon>
        <taxon>Linum</taxon>
    </lineage>
</organism>
<evidence type="ECO:0000256" key="2">
    <source>
        <dbReference type="ARBA" id="ARBA00004496"/>
    </source>
</evidence>
<evidence type="ECO:0000259" key="8">
    <source>
        <dbReference type="PROSITE" id="PS50166"/>
    </source>
</evidence>
<keyword evidence="6" id="KW-0653">Protein transport</keyword>
<reference evidence="9" key="1">
    <citation type="submission" date="2022-08" db="EMBL/GenBank/DDBJ databases">
        <authorList>
            <person name="Gutierrez-Valencia J."/>
        </authorList>
    </citation>
    <scope>NUCLEOTIDE SEQUENCE</scope>
</reference>
<dbReference type="AlphaFoldDB" id="A0AAV0GSH3"/>
<dbReference type="Pfam" id="PF03810">
    <property type="entry name" value="IBN_N"/>
    <property type="match status" value="1"/>
</dbReference>
<keyword evidence="7" id="KW-0539">Nucleus</keyword>
<comment type="subcellular location">
    <subcellularLocation>
        <location evidence="2">Cytoplasm</location>
    </subcellularLocation>
    <subcellularLocation>
        <location evidence="1">Nucleus</location>
    </subcellularLocation>
</comment>
<evidence type="ECO:0000256" key="4">
    <source>
        <dbReference type="ARBA" id="ARBA00022448"/>
    </source>
</evidence>
<dbReference type="SMART" id="SM00913">
    <property type="entry name" value="IBN_N"/>
    <property type="match status" value="1"/>
</dbReference>
<dbReference type="SUPFAM" id="SSF48371">
    <property type="entry name" value="ARM repeat"/>
    <property type="match status" value="1"/>
</dbReference>
<evidence type="ECO:0000313" key="9">
    <source>
        <dbReference type="EMBL" id="CAI0375914.1"/>
    </source>
</evidence>
<evidence type="ECO:0000313" key="10">
    <source>
        <dbReference type="Proteomes" id="UP001154282"/>
    </source>
</evidence>
<comment type="similarity">
    <text evidence="3">Belongs to the XPO2/CSE1 family.</text>
</comment>
<dbReference type="GO" id="GO:0006606">
    <property type="term" value="P:protein import into nucleus"/>
    <property type="evidence" value="ECO:0007669"/>
    <property type="project" value="TreeGrafter"/>
</dbReference>
<dbReference type="PROSITE" id="PS50166">
    <property type="entry name" value="IMPORTIN_B_NT"/>
    <property type="match status" value="1"/>
</dbReference>
<evidence type="ECO:0000256" key="7">
    <source>
        <dbReference type="ARBA" id="ARBA00023242"/>
    </source>
</evidence>
<dbReference type="PANTHER" id="PTHR10997">
    <property type="entry name" value="IMPORTIN-7, 8, 11"/>
    <property type="match status" value="1"/>
</dbReference>
<keyword evidence="10" id="KW-1185">Reference proteome</keyword>
<keyword evidence="5" id="KW-0963">Cytoplasm</keyword>
<dbReference type="GO" id="GO:0031267">
    <property type="term" value="F:small GTPase binding"/>
    <property type="evidence" value="ECO:0007669"/>
    <property type="project" value="InterPro"/>
</dbReference>
<evidence type="ECO:0000256" key="6">
    <source>
        <dbReference type="ARBA" id="ARBA00022927"/>
    </source>
</evidence>
<proteinExistence type="inferred from homology"/>